<proteinExistence type="predicted"/>
<feature type="region of interest" description="Disordered" evidence="1">
    <location>
        <begin position="200"/>
        <end position="489"/>
    </location>
</feature>
<dbReference type="RefSeq" id="WP_092526538.1">
    <property type="nucleotide sequence ID" value="NZ_FOWW01000001.1"/>
</dbReference>
<dbReference type="Proteomes" id="UP000198727">
    <property type="component" value="Unassembled WGS sequence"/>
</dbReference>
<dbReference type="OrthoDB" id="3663113at2"/>
<sequence>MRTIRLARQPSVVSADIRAALASLGRGEMVVGGVALVGVRAPDGDEVVDAVVVLPRGVLVVVGVDLPDPAMRLTAPLHGQWRSDGWPLVGDGDSVNPATEALALADRVATRVRALPDIDTAVGTVIAVGPYVDTVEQPAAELAGPVRVLYPTPTTMLAATVSLALADRSLTVGQARRLVRALAPSVPEPNEETLAAEGFVGDPAMPAGEPGPAWSASALPTTVGPDRPASQGPRPEPAAGDDGEADPADRADHADQSSRSNPYQPEPHHPEHATTTEHFRTEPPAIPPGPRPAAAAPSDVQGTTMPAGDDAEPVPPATREPRPPAEHPGTASTEPAPDRAATVQSSTPGHRATTPGAPSARHLSRPESPAARTSTPPKDPPASGQSDVRTERPARDVHTAATSPKGAEPHPGNQAPEPSVPGEHPVTETTTPVEHPGPPAPAVATAATAARPATAPGGEPTTPSATRPAAPPGPLAAPAPPHQTGKPQRLSAATRWLPLAAIALLLGLVVLAIVLATSGGNEPPPPPPPTATETPAPAVHGVELTPRASGTAPRCSAHTTGDLQATLQGGECTALRRASFEAVVQGRRAAISVAVLSFPDERRAEEVRRIADTPGGGAVVDLATQTDQWPPPAPTFAGAAYTSKPGGTSIRLVQACWLDGPSRPNDPDLARAADAGLAVPLP</sequence>
<evidence type="ECO:0008006" key="5">
    <source>
        <dbReference type="Google" id="ProtNLM"/>
    </source>
</evidence>
<dbReference type="PRINTS" id="PR01217">
    <property type="entry name" value="PRICHEXTENSN"/>
</dbReference>
<feature type="transmembrane region" description="Helical" evidence="2">
    <location>
        <begin position="496"/>
        <end position="516"/>
    </location>
</feature>
<evidence type="ECO:0000256" key="2">
    <source>
        <dbReference type="SAM" id="Phobius"/>
    </source>
</evidence>
<evidence type="ECO:0000256" key="1">
    <source>
        <dbReference type="SAM" id="MobiDB-lite"/>
    </source>
</evidence>
<feature type="compositionally biased region" description="Basic and acidic residues" evidence="1">
    <location>
        <begin position="388"/>
        <end position="398"/>
    </location>
</feature>
<accession>A0A1I5KNQ8</accession>
<dbReference type="STRING" id="587909.SAMN05421810_101225"/>
<feature type="compositionally biased region" description="Low complexity" evidence="1">
    <location>
        <begin position="420"/>
        <end position="434"/>
    </location>
</feature>
<keyword evidence="2" id="KW-1133">Transmembrane helix</keyword>
<keyword evidence="2" id="KW-0812">Transmembrane</keyword>
<feature type="region of interest" description="Disordered" evidence="1">
    <location>
        <begin position="663"/>
        <end position="682"/>
    </location>
</feature>
<organism evidence="3 4">
    <name type="scientific">Amycolatopsis arida</name>
    <dbReference type="NCBI Taxonomy" id="587909"/>
    <lineage>
        <taxon>Bacteria</taxon>
        <taxon>Bacillati</taxon>
        <taxon>Actinomycetota</taxon>
        <taxon>Actinomycetes</taxon>
        <taxon>Pseudonocardiales</taxon>
        <taxon>Pseudonocardiaceae</taxon>
        <taxon>Amycolatopsis</taxon>
    </lineage>
</organism>
<evidence type="ECO:0000313" key="3">
    <source>
        <dbReference type="EMBL" id="SFO86316.1"/>
    </source>
</evidence>
<evidence type="ECO:0000313" key="4">
    <source>
        <dbReference type="Proteomes" id="UP000198727"/>
    </source>
</evidence>
<keyword evidence="4" id="KW-1185">Reference proteome</keyword>
<name>A0A1I5KNQ8_9PSEU</name>
<gene>
    <name evidence="3" type="ORF">SAMN05421810_101225</name>
</gene>
<dbReference type="EMBL" id="FOWW01000001">
    <property type="protein sequence ID" value="SFO86316.1"/>
    <property type="molecule type" value="Genomic_DNA"/>
</dbReference>
<feature type="compositionally biased region" description="Basic and acidic residues" evidence="1">
    <location>
        <begin position="266"/>
        <end position="281"/>
    </location>
</feature>
<reference evidence="4" key="1">
    <citation type="submission" date="2016-10" db="EMBL/GenBank/DDBJ databases">
        <authorList>
            <person name="Varghese N."/>
            <person name="Submissions S."/>
        </authorList>
    </citation>
    <scope>NUCLEOTIDE SEQUENCE [LARGE SCALE GENOMIC DNA]</scope>
    <source>
        <strain evidence="4">CGMCC 4.5579</strain>
    </source>
</reference>
<feature type="compositionally biased region" description="Pro residues" evidence="1">
    <location>
        <begin position="469"/>
        <end position="481"/>
    </location>
</feature>
<dbReference type="AlphaFoldDB" id="A0A1I5KNQ8"/>
<protein>
    <recommendedName>
        <fullName evidence="5">Nuclease-related domain-containing protein</fullName>
    </recommendedName>
</protein>
<feature type="compositionally biased region" description="Basic and acidic residues" evidence="1">
    <location>
        <begin position="247"/>
        <end position="256"/>
    </location>
</feature>
<keyword evidence="2" id="KW-0472">Membrane</keyword>
<feature type="compositionally biased region" description="Low complexity" evidence="1">
    <location>
        <begin position="442"/>
        <end position="468"/>
    </location>
</feature>